<evidence type="ECO:0000256" key="1">
    <source>
        <dbReference type="SAM" id="MobiDB-lite"/>
    </source>
</evidence>
<sequence>MQKDSGEVAGTSKEMDSKNEPIKKTELESEAERPRWS</sequence>
<reference evidence="3" key="1">
    <citation type="submission" date="2015-03" db="EMBL/GenBank/DDBJ databases">
        <authorList>
            <person name="Nijsse Bart"/>
        </authorList>
    </citation>
    <scope>NUCLEOTIDE SEQUENCE [LARGE SCALE GENOMIC DNA]</scope>
</reference>
<feature type="compositionally biased region" description="Basic and acidic residues" evidence="1">
    <location>
        <begin position="13"/>
        <end position="37"/>
    </location>
</feature>
<proteinExistence type="predicted"/>
<feature type="region of interest" description="Disordered" evidence="1">
    <location>
        <begin position="1"/>
        <end position="37"/>
    </location>
</feature>
<accession>A0A0U1L0W6</accession>
<protein>
    <submittedName>
        <fullName evidence="2">Uncharacterized protein</fullName>
    </submittedName>
</protein>
<organism evidence="2 3">
    <name type="scientific">Sporomusa ovata</name>
    <dbReference type="NCBI Taxonomy" id="2378"/>
    <lineage>
        <taxon>Bacteria</taxon>
        <taxon>Bacillati</taxon>
        <taxon>Bacillota</taxon>
        <taxon>Negativicutes</taxon>
        <taxon>Selenomonadales</taxon>
        <taxon>Sporomusaceae</taxon>
        <taxon>Sporomusa</taxon>
    </lineage>
</organism>
<dbReference type="AlphaFoldDB" id="A0A0U1L0W6"/>
<dbReference type="Proteomes" id="UP000049855">
    <property type="component" value="Unassembled WGS sequence"/>
</dbReference>
<keyword evidence="3" id="KW-1185">Reference proteome</keyword>
<evidence type="ECO:0000313" key="2">
    <source>
        <dbReference type="EMBL" id="CQR73185.1"/>
    </source>
</evidence>
<evidence type="ECO:0000313" key="3">
    <source>
        <dbReference type="Proteomes" id="UP000049855"/>
    </source>
</evidence>
<gene>
    <name evidence="2" type="ORF">SpAn4DRAFT_2417</name>
</gene>
<name>A0A0U1L0W6_9FIRM</name>
<dbReference type="EMBL" id="CTRP01000012">
    <property type="protein sequence ID" value="CQR73185.1"/>
    <property type="molecule type" value="Genomic_DNA"/>
</dbReference>